<comment type="caution">
    <text evidence="3">The sequence shown here is derived from an EMBL/GenBank/DDBJ whole genome shotgun (WGS) entry which is preliminary data.</text>
</comment>
<keyword evidence="4" id="KW-1185">Reference proteome</keyword>
<feature type="transmembrane region" description="Helical" evidence="2">
    <location>
        <begin position="37"/>
        <end position="59"/>
    </location>
</feature>
<proteinExistence type="predicted"/>
<evidence type="ECO:0000313" key="4">
    <source>
        <dbReference type="Proteomes" id="UP000037822"/>
    </source>
</evidence>
<evidence type="ECO:0000256" key="1">
    <source>
        <dbReference type="SAM" id="MobiDB-lite"/>
    </source>
</evidence>
<dbReference type="Proteomes" id="UP000037822">
    <property type="component" value="Unassembled WGS sequence"/>
</dbReference>
<name>A0A0N1N1D4_9HYPH</name>
<dbReference type="EMBL" id="LGSZ01000035">
    <property type="protein sequence ID" value="KPH80908.1"/>
    <property type="molecule type" value="Genomic_DNA"/>
</dbReference>
<protein>
    <submittedName>
        <fullName evidence="3">Uncharacterized protein</fullName>
    </submittedName>
</protein>
<evidence type="ECO:0000256" key="2">
    <source>
        <dbReference type="SAM" id="Phobius"/>
    </source>
</evidence>
<reference evidence="3 4" key="1">
    <citation type="submission" date="2015-07" db="EMBL/GenBank/DDBJ databases">
        <title>Whole genome sequencing of Bosea vaviloviae isolated from cave pool.</title>
        <authorList>
            <person name="Tan N.E.H."/>
            <person name="Lee Y.P."/>
            <person name="Gan H.M."/>
            <person name="Barton H."/>
            <person name="Savka M.A."/>
        </authorList>
    </citation>
    <scope>NUCLEOTIDE SEQUENCE [LARGE SCALE GENOMIC DNA]</scope>
    <source>
        <strain evidence="3 4">SD260</strain>
    </source>
</reference>
<keyword evidence="2" id="KW-1133">Transmembrane helix</keyword>
<accession>A0A0N1N1D4</accession>
<keyword evidence="2" id="KW-0812">Transmembrane</keyword>
<feature type="region of interest" description="Disordered" evidence="1">
    <location>
        <begin position="162"/>
        <end position="189"/>
    </location>
</feature>
<dbReference type="AlphaFoldDB" id="A0A0N1N1D4"/>
<sequence>MCAAVYLAYRGFLAADQKFGTLKGAWIDSLPIEVKRGFLLCFGTLFGLVAANLIPPLLLRVPLVRLDSAGIHRYALRGRTFIRWSDILSINDSTRDRQRVTWSSSGHHRFSIRPIPSDEDQRDLIFPWIMIDINALAEHIHAFRPDLISIPPSMVKRRAIEARAARAARRPPPRPPAPPIEIDPRNWTG</sequence>
<gene>
    <name evidence="3" type="ORF">AE618_11075</name>
</gene>
<keyword evidence="2" id="KW-0472">Membrane</keyword>
<organism evidence="3 4">
    <name type="scientific">Bosea vaviloviae</name>
    <dbReference type="NCBI Taxonomy" id="1526658"/>
    <lineage>
        <taxon>Bacteria</taxon>
        <taxon>Pseudomonadati</taxon>
        <taxon>Pseudomonadota</taxon>
        <taxon>Alphaproteobacteria</taxon>
        <taxon>Hyphomicrobiales</taxon>
        <taxon>Boseaceae</taxon>
        <taxon>Bosea</taxon>
    </lineage>
</organism>
<dbReference type="PATRIC" id="fig|1526658.3.peg.2842"/>
<evidence type="ECO:0000313" key="3">
    <source>
        <dbReference type="EMBL" id="KPH80908.1"/>
    </source>
</evidence>